<dbReference type="Proteomes" id="UP000270261">
    <property type="component" value="Unassembled WGS sequence"/>
</dbReference>
<keyword evidence="4 11" id="KW-0813">Transport</keyword>
<evidence type="ECO:0000256" key="8">
    <source>
        <dbReference type="ARBA" id="ARBA00022989"/>
    </source>
</evidence>
<evidence type="ECO:0000256" key="2">
    <source>
        <dbReference type="ARBA" id="ARBA00008445"/>
    </source>
</evidence>
<dbReference type="GO" id="GO:0065002">
    <property type="term" value="P:intracellular protein transmembrane transport"/>
    <property type="evidence" value="ECO:0007669"/>
    <property type="project" value="TreeGrafter"/>
</dbReference>
<evidence type="ECO:0000256" key="10">
    <source>
        <dbReference type="ARBA" id="ARBA00023136"/>
    </source>
</evidence>
<feature type="compositionally biased region" description="Gly residues" evidence="12">
    <location>
        <begin position="175"/>
        <end position="184"/>
    </location>
</feature>
<feature type="transmembrane region" description="Helical" evidence="11">
    <location>
        <begin position="55"/>
        <end position="77"/>
    </location>
</feature>
<dbReference type="GO" id="GO:0043952">
    <property type="term" value="P:protein transport by the Sec complex"/>
    <property type="evidence" value="ECO:0007669"/>
    <property type="project" value="TreeGrafter"/>
</dbReference>
<evidence type="ECO:0000256" key="5">
    <source>
        <dbReference type="ARBA" id="ARBA00022475"/>
    </source>
</evidence>
<dbReference type="GO" id="GO:0009306">
    <property type="term" value="P:protein secretion"/>
    <property type="evidence" value="ECO:0007669"/>
    <property type="project" value="UniProtKB-UniRule"/>
</dbReference>
<evidence type="ECO:0000256" key="9">
    <source>
        <dbReference type="ARBA" id="ARBA00023010"/>
    </source>
</evidence>
<dbReference type="OrthoDB" id="8566211at2"/>
<comment type="caution">
    <text evidence="13">The sequence shown here is derived from an EMBL/GenBank/DDBJ whole genome shotgun (WGS) entry which is preliminary data.</text>
</comment>
<keyword evidence="14" id="KW-1185">Reference proteome</keyword>
<evidence type="ECO:0000256" key="12">
    <source>
        <dbReference type="SAM" id="MobiDB-lite"/>
    </source>
</evidence>
<reference evidence="13 14" key="1">
    <citation type="submission" date="2018-11" db="EMBL/GenBank/DDBJ databases">
        <title>Genome sequencing of Lautropia sp. KCOM 2505 (= ChDC F240).</title>
        <authorList>
            <person name="Kook J.-K."/>
            <person name="Park S.-N."/>
            <person name="Lim Y.K."/>
        </authorList>
    </citation>
    <scope>NUCLEOTIDE SEQUENCE [LARGE SCALE GENOMIC DNA]</scope>
    <source>
        <strain evidence="13 14">KCOM 2505</strain>
    </source>
</reference>
<comment type="similarity">
    <text evidence="2 11">Belongs to the SecG family.</text>
</comment>
<dbReference type="InterPro" id="IPR004692">
    <property type="entry name" value="SecG"/>
</dbReference>
<keyword evidence="6 11" id="KW-0812">Transmembrane</keyword>
<gene>
    <name evidence="13" type="primary">secG</name>
    <name evidence="13" type="ORF">EHV23_06335</name>
</gene>
<evidence type="ECO:0000313" key="13">
    <source>
        <dbReference type="EMBL" id="RRN45759.1"/>
    </source>
</evidence>
<organism evidence="13 14">
    <name type="scientific">Lautropia dentalis</name>
    <dbReference type="NCBI Taxonomy" id="2490857"/>
    <lineage>
        <taxon>Bacteria</taxon>
        <taxon>Pseudomonadati</taxon>
        <taxon>Pseudomonadota</taxon>
        <taxon>Betaproteobacteria</taxon>
        <taxon>Burkholderiales</taxon>
        <taxon>Burkholderiaceae</taxon>
        <taxon>Lautropia</taxon>
    </lineage>
</organism>
<comment type="function">
    <text evidence="11">Involved in protein export. Participates in an early event of protein translocation.</text>
</comment>
<sequence length="193" mass="18133">MGNLFHTISLVLLIISAAGVILLVLLQHGKGADMGAAFGSGSSGSLFGASGSANFLSRMTSVFATVFFLSTTALAFIAHPGDHGQRSGAGSSVMEGVEVPAPASSSVPAAPGESPAGAPAQPDNAVPQAPGQSGGAASQAPAQPDDAVPDAPAGSASAAPADASSPAAGAAPAGKTGGEAGGSADGKKSSNGK</sequence>
<dbReference type="NCBIfam" id="TIGR00810">
    <property type="entry name" value="secG"/>
    <property type="match status" value="1"/>
</dbReference>
<dbReference type="PANTHER" id="PTHR34182:SF1">
    <property type="entry name" value="PROTEIN-EXPORT MEMBRANE PROTEIN SECG"/>
    <property type="match status" value="1"/>
</dbReference>
<dbReference type="Pfam" id="PF03840">
    <property type="entry name" value="SecG"/>
    <property type="match status" value="1"/>
</dbReference>
<name>A0A426FSR5_9BURK</name>
<proteinExistence type="inferred from homology"/>
<feature type="compositionally biased region" description="Low complexity" evidence="12">
    <location>
        <begin position="100"/>
        <end position="174"/>
    </location>
</feature>
<comment type="subcellular location">
    <subcellularLocation>
        <location evidence="1 11">Cell membrane</location>
        <topology evidence="1 11">Multi-pass membrane protein</topology>
    </subcellularLocation>
</comment>
<keyword evidence="7 11" id="KW-0653">Protein transport</keyword>
<evidence type="ECO:0000256" key="6">
    <source>
        <dbReference type="ARBA" id="ARBA00022692"/>
    </source>
</evidence>
<dbReference type="GO" id="GO:0005886">
    <property type="term" value="C:plasma membrane"/>
    <property type="evidence" value="ECO:0007669"/>
    <property type="project" value="UniProtKB-SubCell"/>
</dbReference>
<evidence type="ECO:0000256" key="3">
    <source>
        <dbReference type="ARBA" id="ARBA00017876"/>
    </source>
</evidence>
<keyword evidence="10 11" id="KW-0472">Membrane</keyword>
<dbReference type="EMBL" id="RRUE01000001">
    <property type="protein sequence ID" value="RRN45759.1"/>
    <property type="molecule type" value="Genomic_DNA"/>
</dbReference>
<dbReference type="PANTHER" id="PTHR34182">
    <property type="entry name" value="PROTEIN-EXPORT MEMBRANE PROTEIN SECG"/>
    <property type="match status" value="1"/>
</dbReference>
<evidence type="ECO:0000256" key="4">
    <source>
        <dbReference type="ARBA" id="ARBA00022448"/>
    </source>
</evidence>
<dbReference type="AlphaFoldDB" id="A0A426FSR5"/>
<evidence type="ECO:0000256" key="11">
    <source>
        <dbReference type="RuleBase" id="RU365087"/>
    </source>
</evidence>
<keyword evidence="8 11" id="KW-1133">Transmembrane helix</keyword>
<accession>A0A426FSR5</accession>
<evidence type="ECO:0000313" key="14">
    <source>
        <dbReference type="Proteomes" id="UP000270261"/>
    </source>
</evidence>
<evidence type="ECO:0000256" key="1">
    <source>
        <dbReference type="ARBA" id="ARBA00004651"/>
    </source>
</evidence>
<evidence type="ECO:0000256" key="7">
    <source>
        <dbReference type="ARBA" id="ARBA00022927"/>
    </source>
</evidence>
<feature type="region of interest" description="Disordered" evidence="12">
    <location>
        <begin position="100"/>
        <end position="193"/>
    </location>
</feature>
<protein>
    <recommendedName>
        <fullName evidence="3 11">Protein-export membrane protein SecG</fullName>
    </recommendedName>
</protein>
<dbReference type="GO" id="GO:0015450">
    <property type="term" value="F:protein-transporting ATPase activity"/>
    <property type="evidence" value="ECO:0007669"/>
    <property type="project" value="UniProtKB-UniRule"/>
</dbReference>
<dbReference type="PRINTS" id="PR01651">
    <property type="entry name" value="SECGEXPORT"/>
</dbReference>
<comment type="caution">
    <text evidence="11">Lacks conserved residue(s) required for the propagation of feature annotation.</text>
</comment>
<dbReference type="RefSeq" id="WP_125095187.1">
    <property type="nucleotide sequence ID" value="NZ_RRUE01000001.1"/>
</dbReference>
<keyword evidence="5 11" id="KW-1003">Cell membrane</keyword>
<keyword evidence="9 11" id="KW-0811">Translocation</keyword>